<accession>A0A8S1L1H6</accession>
<evidence type="ECO:0000256" key="1">
    <source>
        <dbReference type="SAM" id="Coils"/>
    </source>
</evidence>
<feature type="coiled-coil region" evidence="1">
    <location>
        <begin position="3"/>
        <end position="30"/>
    </location>
</feature>
<gene>
    <name evidence="2" type="ORF">PPRIM_AZ9-3.1.T0310311</name>
</gene>
<feature type="coiled-coil region" evidence="1">
    <location>
        <begin position="198"/>
        <end position="247"/>
    </location>
</feature>
<dbReference type="EMBL" id="CAJJDM010000030">
    <property type="protein sequence ID" value="CAD8061437.1"/>
    <property type="molecule type" value="Genomic_DNA"/>
</dbReference>
<dbReference type="Proteomes" id="UP000688137">
    <property type="component" value="Unassembled WGS sequence"/>
</dbReference>
<evidence type="ECO:0000313" key="2">
    <source>
        <dbReference type="EMBL" id="CAD8061437.1"/>
    </source>
</evidence>
<reference evidence="2" key="1">
    <citation type="submission" date="2021-01" db="EMBL/GenBank/DDBJ databases">
        <authorList>
            <consortium name="Genoscope - CEA"/>
            <person name="William W."/>
        </authorList>
    </citation>
    <scope>NUCLEOTIDE SEQUENCE</scope>
</reference>
<keyword evidence="3" id="KW-1185">Reference proteome</keyword>
<name>A0A8S1L1H6_PARPR</name>
<dbReference type="OMA" id="KKKIECQ"/>
<protein>
    <submittedName>
        <fullName evidence="2">Uncharacterized protein</fullName>
    </submittedName>
</protein>
<sequence>MSLNDWKNEKAMLEQRNQFLYMQIQEIKEREEHQKKFNDTIMQAWSQGEGRTNCKVYKEIQSTLEEYSRELIEAKKKSSIAMMKLENENTELKYQIQQLESIYQQKNQLHQEKIVELKKKIECQTNKENVGDNQFGCIVSVKSRTCSQNTSREINKQRSKYSNKPEILNCRNSNVMEINTDFLKEYSTQIESVSPQERQNLAIQLKQLTKELKITKNEIENTNLQTANELKTEIKSMLNKLLKAKGKMTESIVGSGKESVLMLRGSQYKPTLADFAKQLNAVRSIETFNILNPGKATNNY</sequence>
<feature type="coiled-coil region" evidence="1">
    <location>
        <begin position="57"/>
        <end position="127"/>
    </location>
</feature>
<keyword evidence="1" id="KW-0175">Coiled coil</keyword>
<proteinExistence type="predicted"/>
<evidence type="ECO:0000313" key="3">
    <source>
        <dbReference type="Proteomes" id="UP000688137"/>
    </source>
</evidence>
<comment type="caution">
    <text evidence="2">The sequence shown here is derived from an EMBL/GenBank/DDBJ whole genome shotgun (WGS) entry which is preliminary data.</text>
</comment>
<organism evidence="2 3">
    <name type="scientific">Paramecium primaurelia</name>
    <dbReference type="NCBI Taxonomy" id="5886"/>
    <lineage>
        <taxon>Eukaryota</taxon>
        <taxon>Sar</taxon>
        <taxon>Alveolata</taxon>
        <taxon>Ciliophora</taxon>
        <taxon>Intramacronucleata</taxon>
        <taxon>Oligohymenophorea</taxon>
        <taxon>Peniculida</taxon>
        <taxon>Parameciidae</taxon>
        <taxon>Paramecium</taxon>
    </lineage>
</organism>
<dbReference type="AlphaFoldDB" id="A0A8S1L1H6"/>